<protein>
    <submittedName>
        <fullName evidence="1">Uncharacterized protein</fullName>
    </submittedName>
</protein>
<reference evidence="1" key="1">
    <citation type="journal article" date="2021" name="Proc. Natl. Acad. Sci. U.S.A.">
        <title>A Catalog of Tens of Thousands of Viruses from Human Metagenomes Reveals Hidden Associations with Chronic Diseases.</title>
        <authorList>
            <person name="Tisza M.J."/>
            <person name="Buck C.B."/>
        </authorList>
    </citation>
    <scope>NUCLEOTIDE SEQUENCE</scope>
    <source>
        <strain evidence="1">CtWb16</strain>
    </source>
</reference>
<organism evidence="1">
    <name type="scientific">Myoviridae sp. ctWb16</name>
    <dbReference type="NCBI Taxonomy" id="2827690"/>
    <lineage>
        <taxon>Viruses</taxon>
        <taxon>Duplodnaviria</taxon>
        <taxon>Heunggongvirae</taxon>
        <taxon>Uroviricota</taxon>
        <taxon>Caudoviricetes</taxon>
    </lineage>
</organism>
<accession>A0A8S5T0E7</accession>
<sequence length="252" mass="29123">MLEKMFLDVNKLFSKFEFKPVVVYPSSTSHCCISCRTFDDKVFVYAESNEDNYEEKEFAIRDWSVMSSILGTFSGENEEKMKVKLAYNDYNYPHLATFTSGRLKVNHYLQSYNMVSSQQDLLANYTKKKLNLKEFSGEGDDYITEEIVKNISKMSSLLSEKNFRLKNTSEGIFVLFGNENQTIDNGLIKISDKEENIEFKDNMYFSVEYFINMFKAMAVNDEYKIKVFADKIVFCGRNDISSKVGIVVGSTN</sequence>
<proteinExistence type="predicted"/>
<name>A0A8S5T0E7_9CAUD</name>
<dbReference type="EMBL" id="BK032721">
    <property type="protein sequence ID" value="DAF56745.1"/>
    <property type="molecule type" value="Genomic_DNA"/>
</dbReference>
<evidence type="ECO:0000313" key="1">
    <source>
        <dbReference type="EMBL" id="DAF56745.1"/>
    </source>
</evidence>